<sequence length="223" mass="26461">MSLSHISIEIPINGIFRRSRSAYLTQIFSHNGTEQQYHWSRYANRFKYKKLSRRSGQSKEEKKRLNFKFFLEIYNFRGARDKKSSHSSTSTPQRKTNSKKSKNLKNGIYVQWITPTKKKKYFVLAVPERDNMQLRVVNYIFYGKATRKISDTSIQLVRTYLNQDNKSSSIEEARASFVKVRINDRLSLIWPPQEQKFMVIMGKSFNKGIHKNHFYMKNRGKVI</sequence>
<evidence type="ECO:0000256" key="3">
    <source>
        <dbReference type="ARBA" id="ARBA00022695"/>
    </source>
</evidence>
<dbReference type="PANTHER" id="PTHR34995:SF1">
    <property type="entry name" value="DNA-DIRECTED RNA POLYMERASE SUBUNIT BETA"/>
    <property type="match status" value="1"/>
</dbReference>
<dbReference type="GO" id="GO:0000428">
    <property type="term" value="C:DNA-directed RNA polymerase complex"/>
    <property type="evidence" value="ECO:0007669"/>
    <property type="project" value="UniProtKB-KW"/>
</dbReference>
<dbReference type="InterPro" id="IPR050254">
    <property type="entry name" value="RNA_pol_beta''_euk"/>
</dbReference>
<reference evidence="6" key="1">
    <citation type="submission" date="2022-04" db="EMBL/GenBank/DDBJ databases">
        <title>Carnegiea gigantea Genome sequencing and assembly v2.</title>
        <authorList>
            <person name="Copetti D."/>
            <person name="Sanderson M.J."/>
            <person name="Burquez A."/>
            <person name="Wojciechowski M.F."/>
        </authorList>
    </citation>
    <scope>NUCLEOTIDE SEQUENCE</scope>
    <source>
        <strain evidence="6">SGP5-SGP5p</strain>
        <tissue evidence="6">Aerial part</tissue>
    </source>
</reference>
<dbReference type="EMBL" id="JAKOGI010002308">
    <property type="protein sequence ID" value="KAJ8422291.1"/>
    <property type="molecule type" value="Genomic_DNA"/>
</dbReference>
<keyword evidence="2" id="KW-0808">Transferase</keyword>
<evidence type="ECO:0000256" key="4">
    <source>
        <dbReference type="ARBA" id="ARBA00023163"/>
    </source>
</evidence>
<feature type="region of interest" description="Disordered" evidence="5">
    <location>
        <begin position="81"/>
        <end position="100"/>
    </location>
</feature>
<keyword evidence="7" id="KW-1185">Reference proteome</keyword>
<dbReference type="PANTHER" id="PTHR34995">
    <property type="entry name" value="DNA-DIRECTED RNA POLYMERASE SUBUNIT BETA"/>
    <property type="match status" value="1"/>
</dbReference>
<keyword evidence="1" id="KW-0240">DNA-directed RNA polymerase</keyword>
<evidence type="ECO:0000256" key="5">
    <source>
        <dbReference type="SAM" id="MobiDB-lite"/>
    </source>
</evidence>
<proteinExistence type="predicted"/>
<dbReference type="Proteomes" id="UP001153076">
    <property type="component" value="Unassembled WGS sequence"/>
</dbReference>
<keyword evidence="3" id="KW-0548">Nucleotidyltransferase</keyword>
<evidence type="ECO:0000256" key="1">
    <source>
        <dbReference type="ARBA" id="ARBA00022478"/>
    </source>
</evidence>
<evidence type="ECO:0000256" key="2">
    <source>
        <dbReference type="ARBA" id="ARBA00022679"/>
    </source>
</evidence>
<dbReference type="AlphaFoldDB" id="A0A9Q1GKB1"/>
<name>A0A9Q1GKB1_9CARY</name>
<evidence type="ECO:0000313" key="7">
    <source>
        <dbReference type="Proteomes" id="UP001153076"/>
    </source>
</evidence>
<protein>
    <submittedName>
        <fullName evidence="6">Uncharacterized protein</fullName>
    </submittedName>
</protein>
<keyword evidence="4" id="KW-0804">Transcription</keyword>
<accession>A0A9Q1GKB1</accession>
<organism evidence="6 7">
    <name type="scientific">Carnegiea gigantea</name>
    <dbReference type="NCBI Taxonomy" id="171969"/>
    <lineage>
        <taxon>Eukaryota</taxon>
        <taxon>Viridiplantae</taxon>
        <taxon>Streptophyta</taxon>
        <taxon>Embryophyta</taxon>
        <taxon>Tracheophyta</taxon>
        <taxon>Spermatophyta</taxon>
        <taxon>Magnoliopsida</taxon>
        <taxon>eudicotyledons</taxon>
        <taxon>Gunneridae</taxon>
        <taxon>Pentapetalae</taxon>
        <taxon>Caryophyllales</taxon>
        <taxon>Cactineae</taxon>
        <taxon>Cactaceae</taxon>
        <taxon>Cactoideae</taxon>
        <taxon>Echinocereeae</taxon>
        <taxon>Carnegiea</taxon>
    </lineage>
</organism>
<gene>
    <name evidence="6" type="ORF">Cgig2_028252</name>
</gene>
<dbReference type="GO" id="GO:0016779">
    <property type="term" value="F:nucleotidyltransferase activity"/>
    <property type="evidence" value="ECO:0007669"/>
    <property type="project" value="UniProtKB-KW"/>
</dbReference>
<evidence type="ECO:0000313" key="6">
    <source>
        <dbReference type="EMBL" id="KAJ8422291.1"/>
    </source>
</evidence>
<comment type="caution">
    <text evidence="6">The sequence shown here is derived from an EMBL/GenBank/DDBJ whole genome shotgun (WGS) entry which is preliminary data.</text>
</comment>